<name>A0A558BQ38_9PSEU</name>
<evidence type="ECO:0000313" key="1">
    <source>
        <dbReference type="EMBL" id="TVT38644.1"/>
    </source>
</evidence>
<dbReference type="OrthoDB" id="4954307at2"/>
<reference evidence="1 2" key="1">
    <citation type="submission" date="2019-07" db="EMBL/GenBank/DDBJ databases">
        <authorList>
            <person name="Duangmal K."/>
            <person name="Teo W.F.A."/>
        </authorList>
    </citation>
    <scope>NUCLEOTIDE SEQUENCE [LARGE SCALE GENOMIC DNA]</scope>
    <source>
        <strain evidence="1 2">TBRC 6029</strain>
    </source>
</reference>
<dbReference type="AlphaFoldDB" id="A0A558BQ38"/>
<reference evidence="1 2" key="2">
    <citation type="submission" date="2019-08" db="EMBL/GenBank/DDBJ databases">
        <title>Amycolatopsis acidicola sp. nov., isolated from peat swamp forest soil.</title>
        <authorList>
            <person name="Srisuk N."/>
        </authorList>
    </citation>
    <scope>NUCLEOTIDE SEQUENCE [LARGE SCALE GENOMIC DNA]</scope>
    <source>
        <strain evidence="1 2">TBRC 6029</strain>
    </source>
</reference>
<evidence type="ECO:0000313" key="2">
    <source>
        <dbReference type="Proteomes" id="UP000320011"/>
    </source>
</evidence>
<keyword evidence="2" id="KW-1185">Reference proteome</keyword>
<protein>
    <recommendedName>
        <fullName evidence="3">Transposase</fullName>
    </recommendedName>
</protein>
<dbReference type="SUPFAM" id="SSF53098">
    <property type="entry name" value="Ribonuclease H-like"/>
    <property type="match status" value="1"/>
</dbReference>
<comment type="caution">
    <text evidence="1">The sequence shown here is derived from an EMBL/GenBank/DDBJ whole genome shotgun (WGS) entry which is preliminary data.</text>
</comment>
<sequence>MALPVLVRVAGTRWRVEESFQTGKGLAGLDQHQVRRWTSWHRWTILAMLAHAFLTIVAATERARETASPGWIPLTCNEVQHLFATIAITPTTNTAHRMRFSHWRRHHQNRARQAHYQRQSTQEP</sequence>
<proteinExistence type="predicted"/>
<dbReference type="Proteomes" id="UP000320011">
    <property type="component" value="Unassembled WGS sequence"/>
</dbReference>
<dbReference type="EMBL" id="VJWX01000286">
    <property type="protein sequence ID" value="TVT38644.1"/>
    <property type="molecule type" value="Genomic_DNA"/>
</dbReference>
<evidence type="ECO:0008006" key="3">
    <source>
        <dbReference type="Google" id="ProtNLM"/>
    </source>
</evidence>
<accession>A0A558BQ38</accession>
<gene>
    <name evidence="1" type="ORF">FNH05_24370</name>
</gene>
<organism evidence="1 2">
    <name type="scientific">Amycolatopsis rhizosphaerae</name>
    <dbReference type="NCBI Taxonomy" id="2053003"/>
    <lineage>
        <taxon>Bacteria</taxon>
        <taxon>Bacillati</taxon>
        <taxon>Actinomycetota</taxon>
        <taxon>Actinomycetes</taxon>
        <taxon>Pseudonocardiales</taxon>
        <taxon>Pseudonocardiaceae</taxon>
        <taxon>Amycolatopsis</taxon>
    </lineage>
</organism>
<dbReference type="InterPro" id="IPR012337">
    <property type="entry name" value="RNaseH-like_sf"/>
</dbReference>